<evidence type="ECO:0000256" key="1">
    <source>
        <dbReference type="ARBA" id="ARBA00022670"/>
    </source>
</evidence>
<dbReference type="Proteomes" id="UP000664317">
    <property type="component" value="Unassembled WGS sequence"/>
</dbReference>
<dbReference type="RefSeq" id="WP_206579277.1">
    <property type="nucleotide sequence ID" value="NZ_JAFKCT010000007.1"/>
</dbReference>
<protein>
    <submittedName>
        <fullName evidence="6">Matrixin family metalloprotease</fullName>
    </submittedName>
</protein>
<keyword evidence="4" id="KW-0862">Zinc</keyword>
<name>A0ABS3C5V2_9BACT</name>
<evidence type="ECO:0000313" key="6">
    <source>
        <dbReference type="EMBL" id="MBN7812497.1"/>
    </source>
</evidence>
<evidence type="ECO:0000259" key="5">
    <source>
        <dbReference type="SMART" id="SM00235"/>
    </source>
</evidence>
<dbReference type="InterPro" id="IPR006026">
    <property type="entry name" value="Peptidase_Metallo"/>
</dbReference>
<dbReference type="Pfam" id="PF00413">
    <property type="entry name" value="Peptidase_M10"/>
    <property type="match status" value="1"/>
</dbReference>
<dbReference type="InterPro" id="IPR024079">
    <property type="entry name" value="MetalloPept_cat_dom_sf"/>
</dbReference>
<keyword evidence="1" id="KW-0645">Protease</keyword>
<gene>
    <name evidence="6" type="ORF">J0A68_16200</name>
</gene>
<evidence type="ECO:0000313" key="7">
    <source>
        <dbReference type="Proteomes" id="UP000664317"/>
    </source>
</evidence>
<dbReference type="SMART" id="SM00235">
    <property type="entry name" value="ZnMc"/>
    <property type="match status" value="1"/>
</dbReference>
<keyword evidence="6" id="KW-0482">Metalloprotease</keyword>
<keyword evidence="2" id="KW-0479">Metal-binding</keyword>
<sequence length="226" mass="24203">MTTGFFGHIGRNCWFVLALLLFSCKKYNSCNDLMGACAGNPEGRYCTFGFKWGGDNLFADAGVEQAGPGTSGGIITFGYFDPGHLVNTHSQTDVSTLSFSQVTACEAQEQIERALKAWSSVADFEFELVPVEKASIKFAVADIEQGGVAFPCFTDDLCSAIAGLVVLDIPSRSTCEGFYNMVLHEIGHALGLGHVDSHNIMNPSKSTLTELGSGDIDGMQSIYGKK</sequence>
<dbReference type="GO" id="GO:0008237">
    <property type="term" value="F:metallopeptidase activity"/>
    <property type="evidence" value="ECO:0007669"/>
    <property type="project" value="UniProtKB-KW"/>
</dbReference>
<feature type="domain" description="Peptidase metallopeptidase" evidence="5">
    <location>
        <begin position="85"/>
        <end position="225"/>
    </location>
</feature>
<evidence type="ECO:0000256" key="2">
    <source>
        <dbReference type="ARBA" id="ARBA00022723"/>
    </source>
</evidence>
<reference evidence="6 7" key="1">
    <citation type="submission" date="2021-03" db="EMBL/GenBank/DDBJ databases">
        <title>novel species isolated from a fishpond in China.</title>
        <authorList>
            <person name="Lu H."/>
            <person name="Cai Z."/>
        </authorList>
    </citation>
    <scope>NUCLEOTIDE SEQUENCE [LARGE SCALE GENOMIC DNA]</scope>
    <source>
        <strain evidence="6 7">H41</strain>
    </source>
</reference>
<evidence type="ECO:0000256" key="4">
    <source>
        <dbReference type="ARBA" id="ARBA00022833"/>
    </source>
</evidence>
<accession>A0ABS3C5V2</accession>
<evidence type="ECO:0000256" key="3">
    <source>
        <dbReference type="ARBA" id="ARBA00022801"/>
    </source>
</evidence>
<keyword evidence="7" id="KW-1185">Reference proteome</keyword>
<dbReference type="Gene3D" id="3.40.390.10">
    <property type="entry name" value="Collagenase (Catalytic Domain)"/>
    <property type="match status" value="1"/>
</dbReference>
<dbReference type="EMBL" id="JAFKCT010000007">
    <property type="protein sequence ID" value="MBN7812497.1"/>
    <property type="molecule type" value="Genomic_DNA"/>
</dbReference>
<comment type="caution">
    <text evidence="6">The sequence shown here is derived from an EMBL/GenBank/DDBJ whole genome shotgun (WGS) entry which is preliminary data.</text>
</comment>
<keyword evidence="3" id="KW-0378">Hydrolase</keyword>
<dbReference type="InterPro" id="IPR001818">
    <property type="entry name" value="Pept_M10_metallopeptidase"/>
</dbReference>
<proteinExistence type="predicted"/>
<organism evidence="6 7">
    <name type="scientific">Algoriphagus oliviformis</name>
    <dbReference type="NCBI Taxonomy" id="2811231"/>
    <lineage>
        <taxon>Bacteria</taxon>
        <taxon>Pseudomonadati</taxon>
        <taxon>Bacteroidota</taxon>
        <taxon>Cytophagia</taxon>
        <taxon>Cytophagales</taxon>
        <taxon>Cyclobacteriaceae</taxon>
        <taxon>Algoriphagus</taxon>
    </lineage>
</organism>
<dbReference type="PANTHER" id="PTHR10201">
    <property type="entry name" value="MATRIX METALLOPROTEINASE"/>
    <property type="match status" value="1"/>
</dbReference>
<dbReference type="SUPFAM" id="SSF55486">
    <property type="entry name" value="Metalloproteases ('zincins'), catalytic domain"/>
    <property type="match status" value="1"/>
</dbReference>